<evidence type="ECO:0000313" key="2">
    <source>
        <dbReference type="Proteomes" id="UP000308430"/>
    </source>
</evidence>
<dbReference type="Pfam" id="PF11142">
    <property type="entry name" value="DUF2917"/>
    <property type="match status" value="1"/>
</dbReference>
<name>A0A4V3WAW1_9RHOO</name>
<protein>
    <submittedName>
        <fullName evidence="1">DUF2917 domain-containing protein</fullName>
    </submittedName>
</protein>
<dbReference type="RefSeq" id="WP_136350329.1">
    <property type="nucleotide sequence ID" value="NZ_SSOC01000011.1"/>
</dbReference>
<accession>A0A4V3WAW1</accession>
<dbReference type="AlphaFoldDB" id="A0A4V3WAW1"/>
<sequence>MDARFGIATHRLAPRAVHMLTGAAGTEVICRSGCTWITQYGDSRDVVLHAGQSFVLECSSVVVMSSNLGAEILLRAAMAPRPHGWLRRLAGWLDPRSGSTVARDLAGRLPGSAGARPL</sequence>
<comment type="caution">
    <text evidence="1">The sequence shown here is derived from an EMBL/GenBank/DDBJ whole genome shotgun (WGS) entry which is preliminary data.</text>
</comment>
<proteinExistence type="predicted"/>
<evidence type="ECO:0000313" key="1">
    <source>
        <dbReference type="EMBL" id="THF60766.1"/>
    </source>
</evidence>
<organism evidence="1 2">
    <name type="scientific">Pseudothauera nasutitermitis</name>
    <dbReference type="NCBI Taxonomy" id="2565930"/>
    <lineage>
        <taxon>Bacteria</taxon>
        <taxon>Pseudomonadati</taxon>
        <taxon>Pseudomonadota</taxon>
        <taxon>Betaproteobacteria</taxon>
        <taxon>Rhodocyclales</taxon>
        <taxon>Zoogloeaceae</taxon>
        <taxon>Pseudothauera</taxon>
    </lineage>
</organism>
<dbReference type="OrthoDB" id="200037at2"/>
<keyword evidence="2" id="KW-1185">Reference proteome</keyword>
<dbReference type="InterPro" id="IPR021317">
    <property type="entry name" value="DUF2917"/>
</dbReference>
<dbReference type="Proteomes" id="UP000308430">
    <property type="component" value="Unassembled WGS sequence"/>
</dbReference>
<gene>
    <name evidence="1" type="ORF">E6C76_21540</name>
</gene>
<reference evidence="1 2" key="1">
    <citation type="submission" date="2019-04" db="EMBL/GenBank/DDBJ databases">
        <title>Azoarcus nasutitermitis sp. nov. isolated from termite nest.</title>
        <authorList>
            <person name="Lin S.-Y."/>
            <person name="Hameed A."/>
            <person name="Hsu Y.-H."/>
            <person name="Young C.-C."/>
        </authorList>
    </citation>
    <scope>NUCLEOTIDE SEQUENCE [LARGE SCALE GENOMIC DNA]</scope>
    <source>
        <strain evidence="1 2">CC-YHH838</strain>
    </source>
</reference>
<dbReference type="EMBL" id="SSOC01000011">
    <property type="protein sequence ID" value="THF60766.1"/>
    <property type="molecule type" value="Genomic_DNA"/>
</dbReference>